<keyword evidence="5" id="KW-0547">Nucleotide-binding</keyword>
<evidence type="ECO:0000256" key="6">
    <source>
        <dbReference type="ARBA" id="ARBA00022840"/>
    </source>
</evidence>
<dbReference type="PANTHER" id="PTHR43514">
    <property type="entry name" value="ABC TRANSPORTER I FAMILY MEMBER 10"/>
    <property type="match status" value="1"/>
</dbReference>
<dbReference type="NCBIfam" id="TIGR02142">
    <property type="entry name" value="modC_ABC"/>
    <property type="match status" value="1"/>
</dbReference>
<dbReference type="InterPro" id="IPR011868">
    <property type="entry name" value="ModC_ABC_ATP-bd"/>
</dbReference>
<sequence length="354" mass="37250">MSLSVAFRRRFDGLSLDVAFDAPDGVTAIYGPSGCGKTSTVNAVAGLLRPDQGRIALDDRVLFDDSTDLPPARRRIGYVFQDARLFPHLTVAKNLGYGARFAPNPPDAAMRARVIQMLGLDDLLDRRPAGLSGGERQRVAIGRALLSSPDLLVMDEPLASLDPARKAEILPYLTRLRAGGGPPILYVSHAMAEIAALADHLIVMIEGRVTHAGPLADALADPDAAALIGPAEGGALLPAAPTGLIEDDLAQLDTPAGTLWLPRPAAHPGPLRLRILAHEVIVSRDEPKAISALNVLPARVLRLVGGPDRTLVQLQVGQTQILAAITARSARTLGLVAGVSCFVVIKTVGLIQTG</sequence>
<keyword evidence="13" id="KW-1185">Reference proteome</keyword>
<evidence type="ECO:0000313" key="13">
    <source>
        <dbReference type="Proteomes" id="UP000233742"/>
    </source>
</evidence>
<keyword evidence="4" id="KW-0997">Cell inner membrane</keyword>
<keyword evidence="2" id="KW-1003">Cell membrane</keyword>
<dbReference type="InterPro" id="IPR005116">
    <property type="entry name" value="Transp-assoc_OB_typ1"/>
</dbReference>
<name>A0A2K9EVM1_9RHOB</name>
<evidence type="ECO:0000256" key="9">
    <source>
        <dbReference type="PROSITE-ProRule" id="PRU01213"/>
    </source>
</evidence>
<evidence type="ECO:0000256" key="3">
    <source>
        <dbReference type="ARBA" id="ARBA00022505"/>
    </source>
</evidence>
<dbReference type="PROSITE" id="PS51866">
    <property type="entry name" value="MOP"/>
    <property type="match status" value="1"/>
</dbReference>
<dbReference type="PANTHER" id="PTHR43514:SF4">
    <property type="entry name" value="ABC TRANSPORTER I FAMILY MEMBER 10"/>
    <property type="match status" value="1"/>
</dbReference>
<proteinExistence type="predicted"/>
<dbReference type="SMART" id="SM00382">
    <property type="entry name" value="AAA"/>
    <property type="match status" value="1"/>
</dbReference>
<reference evidence="12 13" key="1">
    <citation type="submission" date="2017-12" db="EMBL/GenBank/DDBJ databases">
        <authorList>
            <person name="Hurst M.R.H."/>
        </authorList>
    </citation>
    <scope>NUCLEOTIDE SEQUENCE [LARGE SCALE GENOMIC DNA]</scope>
    <source>
        <strain evidence="12 13">BM15</strain>
    </source>
</reference>
<dbReference type="GO" id="GO:0015098">
    <property type="term" value="F:molybdate ion transmembrane transporter activity"/>
    <property type="evidence" value="ECO:0007669"/>
    <property type="project" value="InterPro"/>
</dbReference>
<dbReference type="AlphaFoldDB" id="A0A2K9EVM1"/>
<dbReference type="SUPFAM" id="SSF50331">
    <property type="entry name" value="MOP-like"/>
    <property type="match status" value="1"/>
</dbReference>
<dbReference type="PROSITE" id="PS50893">
    <property type="entry name" value="ABC_TRANSPORTER_2"/>
    <property type="match status" value="1"/>
</dbReference>
<evidence type="ECO:0000256" key="5">
    <source>
        <dbReference type="ARBA" id="ARBA00022741"/>
    </source>
</evidence>
<dbReference type="RefSeq" id="WP_101460004.1">
    <property type="nucleotide sequence ID" value="NZ_CP025408.1"/>
</dbReference>
<evidence type="ECO:0000256" key="4">
    <source>
        <dbReference type="ARBA" id="ARBA00022519"/>
    </source>
</evidence>
<evidence type="ECO:0000256" key="8">
    <source>
        <dbReference type="ARBA" id="ARBA00023136"/>
    </source>
</evidence>
<dbReference type="InterPro" id="IPR027417">
    <property type="entry name" value="P-loop_NTPase"/>
</dbReference>
<dbReference type="GO" id="GO:0005524">
    <property type="term" value="F:ATP binding"/>
    <property type="evidence" value="ECO:0007669"/>
    <property type="project" value="UniProtKB-KW"/>
</dbReference>
<dbReference type="GO" id="GO:0140359">
    <property type="term" value="F:ABC-type transporter activity"/>
    <property type="evidence" value="ECO:0007669"/>
    <property type="project" value="InterPro"/>
</dbReference>
<evidence type="ECO:0000256" key="1">
    <source>
        <dbReference type="ARBA" id="ARBA00022448"/>
    </source>
</evidence>
<evidence type="ECO:0000256" key="2">
    <source>
        <dbReference type="ARBA" id="ARBA00022475"/>
    </source>
</evidence>
<keyword evidence="1" id="KW-0813">Transport</keyword>
<dbReference type="Gene3D" id="2.40.50.100">
    <property type="match status" value="1"/>
</dbReference>
<dbReference type="InterPro" id="IPR050334">
    <property type="entry name" value="Molybdenum_import_ModC"/>
</dbReference>
<accession>A0A2K9EVM1</accession>
<dbReference type="Gene3D" id="3.40.50.300">
    <property type="entry name" value="P-loop containing nucleotide triphosphate hydrolases"/>
    <property type="match status" value="1"/>
</dbReference>
<protein>
    <submittedName>
        <fullName evidence="12">Molybdenum ABC transporter ATP-binding protein</fullName>
    </submittedName>
</protein>
<evidence type="ECO:0000259" key="11">
    <source>
        <dbReference type="PROSITE" id="PS51866"/>
    </source>
</evidence>
<dbReference type="InterPro" id="IPR003593">
    <property type="entry name" value="AAA+_ATPase"/>
</dbReference>
<feature type="domain" description="Mop" evidence="11">
    <location>
        <begin position="289"/>
        <end position="354"/>
    </location>
</feature>
<gene>
    <name evidence="12" type="primary">modC</name>
    <name evidence="12" type="ORF">CUV01_07975</name>
</gene>
<dbReference type="InterPro" id="IPR003439">
    <property type="entry name" value="ABC_transporter-like_ATP-bd"/>
</dbReference>
<organism evidence="12 13">
    <name type="scientific">Paracoccus tegillarcae</name>
    <dbReference type="NCBI Taxonomy" id="1529068"/>
    <lineage>
        <taxon>Bacteria</taxon>
        <taxon>Pseudomonadati</taxon>
        <taxon>Pseudomonadota</taxon>
        <taxon>Alphaproteobacteria</taxon>
        <taxon>Rhodobacterales</taxon>
        <taxon>Paracoccaceae</taxon>
        <taxon>Paracoccus</taxon>
    </lineage>
</organism>
<keyword evidence="7" id="KW-1278">Translocase</keyword>
<dbReference type="KEGG" id="paro:CUV01_07975"/>
<keyword evidence="3 9" id="KW-0500">Molybdenum</keyword>
<dbReference type="SUPFAM" id="SSF52540">
    <property type="entry name" value="P-loop containing nucleoside triphosphate hydrolases"/>
    <property type="match status" value="1"/>
</dbReference>
<evidence type="ECO:0000313" key="12">
    <source>
        <dbReference type="EMBL" id="AUH33334.1"/>
    </source>
</evidence>
<evidence type="ECO:0000256" key="7">
    <source>
        <dbReference type="ARBA" id="ARBA00022967"/>
    </source>
</evidence>
<dbReference type="GO" id="GO:0016020">
    <property type="term" value="C:membrane"/>
    <property type="evidence" value="ECO:0007669"/>
    <property type="project" value="InterPro"/>
</dbReference>
<feature type="domain" description="ABC transporter" evidence="10">
    <location>
        <begin position="1"/>
        <end position="231"/>
    </location>
</feature>
<dbReference type="GO" id="GO:0016887">
    <property type="term" value="F:ATP hydrolysis activity"/>
    <property type="evidence" value="ECO:0007669"/>
    <property type="project" value="InterPro"/>
</dbReference>
<dbReference type="PROSITE" id="PS00211">
    <property type="entry name" value="ABC_TRANSPORTER_1"/>
    <property type="match status" value="1"/>
</dbReference>
<keyword evidence="8" id="KW-0472">Membrane</keyword>
<keyword evidence="6 12" id="KW-0067">ATP-binding</keyword>
<dbReference type="Pfam" id="PF03459">
    <property type="entry name" value="TOBE"/>
    <property type="match status" value="1"/>
</dbReference>
<dbReference type="Pfam" id="PF00005">
    <property type="entry name" value="ABC_tran"/>
    <property type="match status" value="1"/>
</dbReference>
<evidence type="ECO:0000259" key="10">
    <source>
        <dbReference type="PROSITE" id="PS50893"/>
    </source>
</evidence>
<dbReference type="InterPro" id="IPR004606">
    <property type="entry name" value="Mop_domain"/>
</dbReference>
<dbReference type="Proteomes" id="UP000233742">
    <property type="component" value="Chromosome"/>
</dbReference>
<dbReference type="InterPro" id="IPR008995">
    <property type="entry name" value="Mo/tungstate-bd_C_term_dom"/>
</dbReference>
<dbReference type="OrthoDB" id="9802264at2"/>
<dbReference type="EMBL" id="CP025408">
    <property type="protein sequence ID" value="AUH33334.1"/>
    <property type="molecule type" value="Genomic_DNA"/>
</dbReference>
<dbReference type="InterPro" id="IPR017871">
    <property type="entry name" value="ABC_transporter-like_CS"/>
</dbReference>